<dbReference type="GO" id="GO:0005634">
    <property type="term" value="C:nucleus"/>
    <property type="evidence" value="ECO:0007669"/>
    <property type="project" value="TreeGrafter"/>
</dbReference>
<dbReference type="PANTHER" id="PTHR46060:SF2">
    <property type="entry name" value="HISTONE-LYSINE N-METHYLTRANSFERASE SETMAR"/>
    <property type="match status" value="1"/>
</dbReference>
<dbReference type="GO" id="GO:0044547">
    <property type="term" value="F:DNA topoisomerase binding"/>
    <property type="evidence" value="ECO:0007669"/>
    <property type="project" value="TreeGrafter"/>
</dbReference>
<dbReference type="STRING" id="151549.A0A4C1ZAX9"/>
<dbReference type="GO" id="GO:0015074">
    <property type="term" value="P:DNA integration"/>
    <property type="evidence" value="ECO:0007669"/>
    <property type="project" value="TreeGrafter"/>
</dbReference>
<keyword evidence="1" id="KW-0489">Methyltransferase</keyword>
<dbReference type="GO" id="GO:0000729">
    <property type="term" value="P:DNA double-strand break processing"/>
    <property type="evidence" value="ECO:0007669"/>
    <property type="project" value="TreeGrafter"/>
</dbReference>
<dbReference type="InterPro" id="IPR001888">
    <property type="entry name" value="Transposase_1"/>
</dbReference>
<protein>
    <submittedName>
        <fullName evidence="1">Histone-lysine N-methyltransferase SETMAR</fullName>
    </submittedName>
</protein>
<dbReference type="PANTHER" id="PTHR46060">
    <property type="entry name" value="MARINER MOS1 TRANSPOSASE-LIKE PROTEIN"/>
    <property type="match status" value="1"/>
</dbReference>
<gene>
    <name evidence="1" type="primary">SETMAR</name>
    <name evidence="1" type="ORF">EVAR_65277_1</name>
</gene>
<evidence type="ECO:0000313" key="1">
    <source>
        <dbReference type="EMBL" id="GBP84880.1"/>
    </source>
</evidence>
<dbReference type="GO" id="GO:0032259">
    <property type="term" value="P:methylation"/>
    <property type="evidence" value="ECO:0007669"/>
    <property type="project" value="UniProtKB-KW"/>
</dbReference>
<keyword evidence="1" id="KW-0808">Transferase</keyword>
<proteinExistence type="predicted"/>
<dbReference type="GO" id="GO:0003690">
    <property type="term" value="F:double-stranded DNA binding"/>
    <property type="evidence" value="ECO:0007669"/>
    <property type="project" value="TreeGrafter"/>
</dbReference>
<dbReference type="GO" id="GO:0003697">
    <property type="term" value="F:single-stranded DNA binding"/>
    <property type="evidence" value="ECO:0007669"/>
    <property type="project" value="TreeGrafter"/>
</dbReference>
<name>A0A4C1ZAX9_EUMVA</name>
<accession>A0A4C1ZAX9</accession>
<organism evidence="1 2">
    <name type="scientific">Eumeta variegata</name>
    <name type="common">Bagworm moth</name>
    <name type="synonym">Eumeta japonica</name>
    <dbReference type="NCBI Taxonomy" id="151549"/>
    <lineage>
        <taxon>Eukaryota</taxon>
        <taxon>Metazoa</taxon>
        <taxon>Ecdysozoa</taxon>
        <taxon>Arthropoda</taxon>
        <taxon>Hexapoda</taxon>
        <taxon>Insecta</taxon>
        <taxon>Pterygota</taxon>
        <taxon>Neoptera</taxon>
        <taxon>Endopterygota</taxon>
        <taxon>Lepidoptera</taxon>
        <taxon>Glossata</taxon>
        <taxon>Ditrysia</taxon>
        <taxon>Tineoidea</taxon>
        <taxon>Psychidae</taxon>
        <taxon>Oiketicinae</taxon>
        <taxon>Eumeta</taxon>
    </lineage>
</organism>
<sequence>MKQLFVDMKKDQNSKHNSLTIAINDKKNENMDIQKSIEFMFLKYDELKKIGNITNCTVKSLDRHSIIRTNPKNSTSSSIIVEFTTVSIKDDLLKSTREFHKKNTTKLNSNRLDMAGLPRALKSWGIDYETVLTHLKKARFTEKVDTWVPYELTERNLMNNVLICDSPLKRNEAEPFWKRIISDDEKWIAYDKNVRKRRFPKGKQAPQTIAKPGLTRNKYILCVWWDWKGIIHYELLPPGKTIDSDLGRREKTAGIDQWIGCGFSPL</sequence>
<dbReference type="GO" id="GO:0044774">
    <property type="term" value="P:mitotic DNA integrity checkpoint signaling"/>
    <property type="evidence" value="ECO:0007669"/>
    <property type="project" value="TreeGrafter"/>
</dbReference>
<dbReference type="InterPro" id="IPR052709">
    <property type="entry name" value="Transposase-MT_Hybrid"/>
</dbReference>
<dbReference type="GO" id="GO:0046975">
    <property type="term" value="F:histone H3K36 methyltransferase activity"/>
    <property type="evidence" value="ECO:0007669"/>
    <property type="project" value="TreeGrafter"/>
</dbReference>
<keyword evidence="2" id="KW-1185">Reference proteome</keyword>
<dbReference type="Pfam" id="PF01359">
    <property type="entry name" value="Transposase_1"/>
    <property type="match status" value="1"/>
</dbReference>
<dbReference type="OrthoDB" id="6780833at2759"/>
<dbReference type="GO" id="GO:0000014">
    <property type="term" value="F:single-stranded DNA endodeoxyribonuclease activity"/>
    <property type="evidence" value="ECO:0007669"/>
    <property type="project" value="TreeGrafter"/>
</dbReference>
<reference evidence="1 2" key="1">
    <citation type="journal article" date="2019" name="Commun. Biol.">
        <title>The bagworm genome reveals a unique fibroin gene that provides high tensile strength.</title>
        <authorList>
            <person name="Kono N."/>
            <person name="Nakamura H."/>
            <person name="Ohtoshi R."/>
            <person name="Tomita M."/>
            <person name="Numata K."/>
            <person name="Arakawa K."/>
        </authorList>
    </citation>
    <scope>NUCLEOTIDE SEQUENCE [LARGE SCALE GENOMIC DNA]</scope>
</reference>
<dbReference type="GO" id="GO:0042800">
    <property type="term" value="F:histone H3K4 methyltransferase activity"/>
    <property type="evidence" value="ECO:0007669"/>
    <property type="project" value="TreeGrafter"/>
</dbReference>
<dbReference type="Proteomes" id="UP000299102">
    <property type="component" value="Unassembled WGS sequence"/>
</dbReference>
<dbReference type="AlphaFoldDB" id="A0A4C1ZAX9"/>
<comment type="caution">
    <text evidence="1">The sequence shown here is derived from an EMBL/GenBank/DDBJ whole genome shotgun (WGS) entry which is preliminary data.</text>
</comment>
<dbReference type="GO" id="GO:0031297">
    <property type="term" value="P:replication fork processing"/>
    <property type="evidence" value="ECO:0007669"/>
    <property type="project" value="TreeGrafter"/>
</dbReference>
<evidence type="ECO:0000313" key="2">
    <source>
        <dbReference type="Proteomes" id="UP000299102"/>
    </source>
</evidence>
<dbReference type="Gene3D" id="3.30.420.10">
    <property type="entry name" value="Ribonuclease H-like superfamily/Ribonuclease H"/>
    <property type="match status" value="1"/>
</dbReference>
<dbReference type="GO" id="GO:0006303">
    <property type="term" value="P:double-strand break repair via nonhomologous end joining"/>
    <property type="evidence" value="ECO:0007669"/>
    <property type="project" value="TreeGrafter"/>
</dbReference>
<dbReference type="GO" id="GO:0035861">
    <property type="term" value="C:site of double-strand break"/>
    <property type="evidence" value="ECO:0007669"/>
    <property type="project" value="TreeGrafter"/>
</dbReference>
<dbReference type="GO" id="GO:0000793">
    <property type="term" value="C:condensed chromosome"/>
    <property type="evidence" value="ECO:0007669"/>
    <property type="project" value="TreeGrafter"/>
</dbReference>
<dbReference type="EMBL" id="BGZK01001703">
    <property type="protein sequence ID" value="GBP84880.1"/>
    <property type="molecule type" value="Genomic_DNA"/>
</dbReference>
<dbReference type="InterPro" id="IPR036397">
    <property type="entry name" value="RNaseH_sf"/>
</dbReference>